<dbReference type="InterPro" id="IPR004268">
    <property type="entry name" value="MurJ"/>
</dbReference>
<dbReference type="PANTHER" id="PTHR47019:SF1">
    <property type="entry name" value="LIPID II FLIPPASE MURJ"/>
    <property type="match status" value="1"/>
</dbReference>
<keyword evidence="4 10" id="KW-0133">Cell shape</keyword>
<feature type="transmembrane region" description="Helical" evidence="10">
    <location>
        <begin position="200"/>
        <end position="222"/>
    </location>
</feature>
<proteinExistence type="inferred from homology"/>
<sequence>MPVPSSTPDAVNSSLNKSMWTTSAGIFGSRITGLLRDIVMAGYWGGTGVMQAAFQVAFAIPNMLRSLFGEGAFTAAFVPMLSAKSATASPAEAWRLTERTISAQAVILGLFVILGSIASMVIHAFLPADIAAHVRVTFLILPLLMPYALLICMVGAFSSFLNCQRRFALPAVVPVIFNVVQIATILLVCIHWSITELTPLLIFCGSIILAGLLQLLAVIVACRRQGFIFHFRLDWRDPDINTLGRRIAPGLLGAGVAQVNNLIDKALAMILGPAAIGALNYSQHLVYLPTGIFGVAMSVVCLPSLSRAFARKDYDEMAGSLDFALRQMLFLTLPCAVFFGVLAEPLIRMLFFRGAFTDEAVRECAWALYFYLLGLPAFSCAKIAANAHHAQQDTTTPVKIALICVAVNLPLNIILMLFLRQGGLALSTSICSWLNVVLLLRLARRSLPAWEPMRTVQAGATLAALTGIAGVTAWGAARAIATIAWPGAFWTNAAMTIGGTAAGGLCYLALCLLCRRHELNTISAILHRRRRR</sequence>
<gene>
    <name evidence="10" type="primary">murJ</name>
    <name evidence="12" type="ORF">J3R75_003314</name>
</gene>
<evidence type="ECO:0000256" key="2">
    <source>
        <dbReference type="ARBA" id="ARBA00022475"/>
    </source>
</evidence>
<feature type="transmembrane region" description="Helical" evidence="10">
    <location>
        <begin position="329"/>
        <end position="351"/>
    </location>
</feature>
<feature type="transmembrane region" description="Helical" evidence="10">
    <location>
        <begin position="105"/>
        <end position="126"/>
    </location>
</feature>
<comment type="similarity">
    <text evidence="9 10 11">Belongs to the MurJ/MviN family.</text>
</comment>
<evidence type="ECO:0000256" key="10">
    <source>
        <dbReference type="HAMAP-Rule" id="MF_02078"/>
    </source>
</evidence>
<evidence type="ECO:0000256" key="4">
    <source>
        <dbReference type="ARBA" id="ARBA00022960"/>
    </source>
</evidence>
<comment type="caution">
    <text evidence="10">Lacks conserved residue(s) required for the propagation of feature annotation.</text>
</comment>
<dbReference type="GO" id="GO:0005886">
    <property type="term" value="C:plasma membrane"/>
    <property type="evidence" value="ECO:0007669"/>
    <property type="project" value="UniProtKB-SubCell"/>
</dbReference>
<evidence type="ECO:0000256" key="3">
    <source>
        <dbReference type="ARBA" id="ARBA00022692"/>
    </source>
</evidence>
<dbReference type="GO" id="GO:0015648">
    <property type="term" value="F:lipid-linked peptidoglycan transporter activity"/>
    <property type="evidence" value="ECO:0007669"/>
    <property type="project" value="UniProtKB-UniRule"/>
</dbReference>
<dbReference type="PANTHER" id="PTHR47019">
    <property type="entry name" value="LIPID II FLIPPASE MURJ"/>
    <property type="match status" value="1"/>
</dbReference>
<dbReference type="EMBL" id="JAUSVL010000001">
    <property type="protein sequence ID" value="MDQ0291207.1"/>
    <property type="molecule type" value="Genomic_DNA"/>
</dbReference>
<organism evidence="12 13">
    <name type="scientific">Oligosphaera ethanolica</name>
    <dbReference type="NCBI Taxonomy" id="760260"/>
    <lineage>
        <taxon>Bacteria</taxon>
        <taxon>Pseudomonadati</taxon>
        <taxon>Lentisphaerota</taxon>
        <taxon>Oligosphaeria</taxon>
        <taxon>Oligosphaerales</taxon>
        <taxon>Oligosphaeraceae</taxon>
        <taxon>Oligosphaera</taxon>
    </lineage>
</organism>
<feature type="transmembrane region" description="Helical" evidence="10">
    <location>
        <begin position="287"/>
        <end position="309"/>
    </location>
</feature>
<feature type="transmembrane region" description="Helical" evidence="10">
    <location>
        <begin position="489"/>
        <end position="513"/>
    </location>
</feature>
<accession>A0AAE4AR78</accession>
<evidence type="ECO:0000256" key="9">
    <source>
        <dbReference type="ARBA" id="ARBA00061532"/>
    </source>
</evidence>
<dbReference type="CDD" id="cd13123">
    <property type="entry name" value="MATE_MurJ_like"/>
    <property type="match status" value="1"/>
</dbReference>
<dbReference type="InterPro" id="IPR051050">
    <property type="entry name" value="Lipid_II_flippase_MurJ/MviN"/>
</dbReference>
<keyword evidence="5 10" id="KW-0573">Peptidoglycan synthesis</keyword>
<comment type="subcellular location">
    <subcellularLocation>
        <location evidence="1 10">Cell membrane</location>
        <topology evidence="1 10">Multi-pass membrane protein</topology>
    </subcellularLocation>
</comment>
<name>A0AAE4AR78_9BACT</name>
<evidence type="ECO:0000256" key="1">
    <source>
        <dbReference type="ARBA" id="ARBA00004651"/>
    </source>
</evidence>
<dbReference type="HAMAP" id="MF_02078">
    <property type="entry name" value="MurJ_MviN"/>
    <property type="match status" value="1"/>
</dbReference>
<feature type="transmembrane region" description="Helical" evidence="10">
    <location>
        <begin position="167"/>
        <end position="194"/>
    </location>
</feature>
<comment type="function">
    <text evidence="8 10 11">Involved in peptidoglycan biosynthesis. Transports lipid-linked peptidoglycan precursors from the inner to the outer leaflet of the cytoplasmic membrane.</text>
</comment>
<evidence type="ECO:0000256" key="6">
    <source>
        <dbReference type="ARBA" id="ARBA00022989"/>
    </source>
</evidence>
<keyword evidence="13" id="KW-1185">Reference proteome</keyword>
<dbReference type="AlphaFoldDB" id="A0AAE4AR78"/>
<evidence type="ECO:0000256" key="5">
    <source>
        <dbReference type="ARBA" id="ARBA00022984"/>
    </source>
</evidence>
<keyword evidence="2 10" id="KW-1003">Cell membrane</keyword>
<dbReference type="Proteomes" id="UP001238163">
    <property type="component" value="Unassembled WGS sequence"/>
</dbReference>
<evidence type="ECO:0000256" key="8">
    <source>
        <dbReference type="ARBA" id="ARBA00060041"/>
    </source>
</evidence>
<keyword evidence="3 10" id="KW-0812">Transmembrane</keyword>
<comment type="caution">
    <text evidence="12">The sequence shown here is derived from an EMBL/GenBank/DDBJ whole genome shotgun (WGS) entry which is preliminary data.</text>
</comment>
<keyword evidence="10 11" id="KW-0813">Transport</keyword>
<evidence type="ECO:0000313" key="13">
    <source>
        <dbReference type="Proteomes" id="UP001238163"/>
    </source>
</evidence>
<keyword evidence="10 11" id="KW-0961">Cell wall biogenesis/degradation</keyword>
<dbReference type="GO" id="GO:0071555">
    <property type="term" value="P:cell wall organization"/>
    <property type="evidence" value="ECO:0007669"/>
    <property type="project" value="UniProtKB-UniRule"/>
</dbReference>
<keyword evidence="7 10" id="KW-0472">Membrane</keyword>
<feature type="transmembrane region" description="Helical" evidence="10">
    <location>
        <begin position="397"/>
        <end position="418"/>
    </location>
</feature>
<evidence type="ECO:0000256" key="7">
    <source>
        <dbReference type="ARBA" id="ARBA00023136"/>
    </source>
</evidence>
<evidence type="ECO:0000313" key="12">
    <source>
        <dbReference type="EMBL" id="MDQ0291207.1"/>
    </source>
</evidence>
<dbReference type="PIRSF" id="PIRSF002869">
    <property type="entry name" value="MviN"/>
    <property type="match status" value="1"/>
</dbReference>
<dbReference type="GO" id="GO:0008360">
    <property type="term" value="P:regulation of cell shape"/>
    <property type="evidence" value="ECO:0007669"/>
    <property type="project" value="UniProtKB-UniRule"/>
</dbReference>
<feature type="transmembrane region" description="Helical" evidence="10">
    <location>
        <begin position="455"/>
        <end position="477"/>
    </location>
</feature>
<feature type="transmembrane region" description="Helical" evidence="10">
    <location>
        <begin position="138"/>
        <end position="160"/>
    </location>
</feature>
<dbReference type="GO" id="GO:0034204">
    <property type="term" value="P:lipid translocation"/>
    <property type="evidence" value="ECO:0007669"/>
    <property type="project" value="TreeGrafter"/>
</dbReference>
<evidence type="ECO:0000256" key="11">
    <source>
        <dbReference type="PIRNR" id="PIRNR002869"/>
    </source>
</evidence>
<dbReference type="PRINTS" id="PR01806">
    <property type="entry name" value="VIRFACTRMVIN"/>
</dbReference>
<dbReference type="GO" id="GO:0009252">
    <property type="term" value="P:peptidoglycan biosynthetic process"/>
    <property type="evidence" value="ECO:0007669"/>
    <property type="project" value="UniProtKB-UniRule"/>
</dbReference>
<feature type="transmembrane region" description="Helical" evidence="10">
    <location>
        <begin position="366"/>
        <end position="385"/>
    </location>
</feature>
<feature type="transmembrane region" description="Helical" evidence="10">
    <location>
        <begin position="424"/>
        <end position="443"/>
    </location>
</feature>
<dbReference type="RefSeq" id="WP_307263659.1">
    <property type="nucleotide sequence ID" value="NZ_JAUSVL010000001.1"/>
</dbReference>
<protein>
    <recommendedName>
        <fullName evidence="10">Probable lipid II flippase MurJ</fullName>
    </recommendedName>
</protein>
<reference evidence="12" key="1">
    <citation type="submission" date="2023-07" db="EMBL/GenBank/DDBJ databases">
        <title>Genomic Encyclopedia of Type Strains, Phase IV (KMG-IV): sequencing the most valuable type-strain genomes for metagenomic binning, comparative biology and taxonomic classification.</title>
        <authorList>
            <person name="Goeker M."/>
        </authorList>
    </citation>
    <scope>NUCLEOTIDE SEQUENCE</scope>
    <source>
        <strain evidence="12">DSM 24202</strain>
    </source>
</reference>
<dbReference type="Pfam" id="PF03023">
    <property type="entry name" value="MurJ"/>
    <property type="match status" value="1"/>
</dbReference>
<keyword evidence="6 10" id="KW-1133">Transmembrane helix</keyword>
<comment type="pathway">
    <text evidence="10">Cell wall biogenesis; peptidoglycan biosynthesis.</text>
</comment>
<dbReference type="NCBIfam" id="TIGR01695">
    <property type="entry name" value="murJ_mviN"/>
    <property type="match status" value="1"/>
</dbReference>